<dbReference type="InterPro" id="IPR012334">
    <property type="entry name" value="Pectin_lyas_fold"/>
</dbReference>
<dbReference type="SMART" id="SM00637">
    <property type="entry name" value="CBD_II"/>
    <property type="match status" value="1"/>
</dbReference>
<dbReference type="RefSeq" id="WP_132700310.1">
    <property type="nucleotide sequence ID" value="NZ_SLZR01000003.1"/>
</dbReference>
<evidence type="ECO:0000313" key="4">
    <source>
        <dbReference type="Proteomes" id="UP000295793"/>
    </source>
</evidence>
<accession>A0A4R3ICP6</accession>
<dbReference type="OrthoDB" id="9762467at2"/>
<dbReference type="InterPro" id="IPR012291">
    <property type="entry name" value="CBM2_carb-bd_dom_sf"/>
</dbReference>
<keyword evidence="4" id="KW-1185">Reference proteome</keyword>
<sequence length="587" mass="62806">MNGQNCLRLISASVMLFSACLSAAETFYVSSADELTDALASVEAGDTILLAGGTYQASTTTGAIATGNGGTVNRSWYYRAEADGTADAPITLKSQYDYDPAVLSGAGWSESGYTLYVTGDYWVIEDIAVTEGAKGIMLANSDYSEINNVEIYNMGQEGLHILDGSSYNTIDGINIHDVGKNDDGYGEGIYIGSDNSVWWEGDGVNTGESGLYYHRDVHDNLITNSIIGPEITAEPFDIKEGAYNNIVEYSTIYGSGISGNNFADSHIDIKGYDTIIRYNTFYQDANENISRAIMIVPRTSAGVDAEYTAHDIYVHDNVFYMDEDDVEVLVANSGSENIYAWDNVRDPAEGNWYNSLVIEEVPEGYDEYSDNQTPVADAGSDISAETASQVVLDGSSSSDPDGDELTYSWSQTSGTEVSLENTSSALAQFYAETTGEYVFSLVVDDGEATASDSVTVTISNPDDIDDGTTEPSDSSTQLSCVIGSENVWSTGFVLNNIEVTNNSDSSIEDWQVQVQLGATDVTVNNYWGSEVTLDGDIATAVNASYNGNLDAGESTTFGLKGTYSGTWGEASCYVSGSDTSTATVTED</sequence>
<keyword evidence="1" id="KW-0732">Signal</keyword>
<evidence type="ECO:0000256" key="1">
    <source>
        <dbReference type="SAM" id="SignalP"/>
    </source>
</evidence>
<dbReference type="InterPro" id="IPR022409">
    <property type="entry name" value="PKD/Chitinase_dom"/>
</dbReference>
<name>A0A4R3ICP6_9GAMM</name>
<reference evidence="3 4" key="1">
    <citation type="submission" date="2019-03" db="EMBL/GenBank/DDBJ databases">
        <title>Genomic Encyclopedia of Archaeal and Bacterial Type Strains, Phase II (KMG-II): from individual species to whole genera.</title>
        <authorList>
            <person name="Goeker M."/>
        </authorList>
    </citation>
    <scope>NUCLEOTIDE SEQUENCE [LARGE SCALE GENOMIC DNA]</scope>
    <source>
        <strain evidence="3 4">DSM 15388</strain>
    </source>
</reference>
<dbReference type="InterPro" id="IPR008965">
    <property type="entry name" value="CBM2/CBM3_carb-bd_dom_sf"/>
</dbReference>
<dbReference type="Gene3D" id="2.60.40.290">
    <property type="match status" value="1"/>
</dbReference>
<evidence type="ECO:0000313" key="3">
    <source>
        <dbReference type="EMBL" id="TCS42385.1"/>
    </source>
</evidence>
<dbReference type="SUPFAM" id="SSF49299">
    <property type="entry name" value="PKD domain"/>
    <property type="match status" value="1"/>
</dbReference>
<dbReference type="InterPro" id="IPR001919">
    <property type="entry name" value="CBD2"/>
</dbReference>
<dbReference type="SUPFAM" id="SSF51126">
    <property type="entry name" value="Pectin lyase-like"/>
    <property type="match status" value="1"/>
</dbReference>
<evidence type="ECO:0000259" key="2">
    <source>
        <dbReference type="PROSITE" id="PS51173"/>
    </source>
</evidence>
<dbReference type="GO" id="GO:0030247">
    <property type="term" value="F:polysaccharide binding"/>
    <property type="evidence" value="ECO:0007669"/>
    <property type="project" value="UniProtKB-UniRule"/>
</dbReference>
<dbReference type="Pfam" id="PF00553">
    <property type="entry name" value="CBM_2"/>
    <property type="match status" value="1"/>
</dbReference>
<dbReference type="Gene3D" id="2.160.20.10">
    <property type="entry name" value="Single-stranded right-handed beta-helix, Pectin lyase-like"/>
    <property type="match status" value="1"/>
</dbReference>
<dbReference type="EMBL" id="SLZR01000003">
    <property type="protein sequence ID" value="TCS42385.1"/>
    <property type="molecule type" value="Genomic_DNA"/>
</dbReference>
<organism evidence="3 4">
    <name type="scientific">Reinekea marinisedimentorum</name>
    <dbReference type="NCBI Taxonomy" id="230495"/>
    <lineage>
        <taxon>Bacteria</taxon>
        <taxon>Pseudomonadati</taxon>
        <taxon>Pseudomonadota</taxon>
        <taxon>Gammaproteobacteria</taxon>
        <taxon>Oceanospirillales</taxon>
        <taxon>Saccharospirillaceae</taxon>
        <taxon>Reinekea</taxon>
    </lineage>
</organism>
<gene>
    <name evidence="3" type="ORF">BCF53_10346</name>
</gene>
<dbReference type="SUPFAM" id="SSF49384">
    <property type="entry name" value="Carbohydrate-binding domain"/>
    <property type="match status" value="1"/>
</dbReference>
<dbReference type="Proteomes" id="UP000295793">
    <property type="component" value="Unassembled WGS sequence"/>
</dbReference>
<dbReference type="InterPro" id="IPR013783">
    <property type="entry name" value="Ig-like_fold"/>
</dbReference>
<dbReference type="InterPro" id="IPR035986">
    <property type="entry name" value="PKD_dom_sf"/>
</dbReference>
<protein>
    <submittedName>
        <fullName evidence="3">Cellulose binding domain-containing protein</fullName>
    </submittedName>
</protein>
<dbReference type="SMART" id="SM00710">
    <property type="entry name" value="PbH1"/>
    <property type="match status" value="6"/>
</dbReference>
<dbReference type="Pfam" id="PF22352">
    <property type="entry name" value="K319L-like_PKD"/>
    <property type="match status" value="1"/>
</dbReference>
<dbReference type="GO" id="GO:0004553">
    <property type="term" value="F:hydrolase activity, hydrolyzing O-glycosyl compounds"/>
    <property type="evidence" value="ECO:0007669"/>
    <property type="project" value="InterPro"/>
</dbReference>
<dbReference type="AlphaFoldDB" id="A0A4R3ICP6"/>
<dbReference type="InterPro" id="IPR006626">
    <property type="entry name" value="PbH1"/>
</dbReference>
<dbReference type="GO" id="GO:0005975">
    <property type="term" value="P:carbohydrate metabolic process"/>
    <property type="evidence" value="ECO:0007669"/>
    <property type="project" value="InterPro"/>
</dbReference>
<feature type="signal peptide" evidence="1">
    <location>
        <begin position="1"/>
        <end position="23"/>
    </location>
</feature>
<dbReference type="InterPro" id="IPR011050">
    <property type="entry name" value="Pectin_lyase_fold/virulence"/>
</dbReference>
<proteinExistence type="predicted"/>
<dbReference type="SMART" id="SM00089">
    <property type="entry name" value="PKD"/>
    <property type="match status" value="1"/>
</dbReference>
<feature type="domain" description="CBM2" evidence="2">
    <location>
        <begin position="466"/>
        <end position="582"/>
    </location>
</feature>
<comment type="caution">
    <text evidence="3">The sequence shown here is derived from an EMBL/GenBank/DDBJ whole genome shotgun (WGS) entry which is preliminary data.</text>
</comment>
<feature type="chain" id="PRO_5020896032" evidence="1">
    <location>
        <begin position="24"/>
        <end position="587"/>
    </location>
</feature>
<dbReference type="PROSITE" id="PS51173">
    <property type="entry name" value="CBM2"/>
    <property type="match status" value="1"/>
</dbReference>
<dbReference type="Gene3D" id="2.60.40.10">
    <property type="entry name" value="Immunoglobulins"/>
    <property type="match status" value="1"/>
</dbReference>